<feature type="signal peptide" evidence="5">
    <location>
        <begin position="1"/>
        <end position="20"/>
    </location>
</feature>
<evidence type="ECO:0000259" key="6">
    <source>
        <dbReference type="Pfam" id="PF16077"/>
    </source>
</evidence>
<keyword evidence="1 5" id="KW-0732">Signal</keyword>
<dbReference type="EMBL" id="JAHIBW010000009">
    <property type="protein sequence ID" value="KAG7307818.1"/>
    <property type="molecule type" value="Genomic_DNA"/>
</dbReference>
<name>A0ABQ7QRZ4_PLUXY</name>
<dbReference type="InterPro" id="IPR029034">
    <property type="entry name" value="Cystine-knot_cytokine"/>
</dbReference>
<feature type="chain" id="PRO_5047047040" description="Spaetzle domain-containing protein" evidence="5">
    <location>
        <begin position="21"/>
        <end position="356"/>
    </location>
</feature>
<evidence type="ECO:0000256" key="4">
    <source>
        <dbReference type="SAM" id="MobiDB-lite"/>
    </source>
</evidence>
<accession>A0ABQ7QRZ4</accession>
<dbReference type="PANTHER" id="PTHR23199:SF12">
    <property type="entry name" value="NEUROTROPHIN 1-RELATED"/>
    <property type="match status" value="1"/>
</dbReference>
<keyword evidence="3" id="KW-0325">Glycoprotein</keyword>
<reference evidence="7 8" key="1">
    <citation type="submission" date="2021-06" db="EMBL/GenBank/DDBJ databases">
        <title>A haploid diamondback moth (Plutella xylostella L.) genome assembly resolves 31 chromosomes and identifies a diamide resistance mutation.</title>
        <authorList>
            <person name="Ward C.M."/>
            <person name="Perry K.D."/>
            <person name="Baker G."/>
            <person name="Powis K."/>
            <person name="Heckel D.G."/>
            <person name="Baxter S.W."/>
        </authorList>
    </citation>
    <scope>NUCLEOTIDE SEQUENCE [LARGE SCALE GENOMIC DNA]</scope>
    <source>
        <strain evidence="7 8">LV</strain>
        <tissue evidence="7">Single pupa</tissue>
    </source>
</reference>
<gene>
    <name evidence="7" type="ORF">JYU34_006416</name>
</gene>
<keyword evidence="2" id="KW-1015">Disulfide bond</keyword>
<protein>
    <recommendedName>
        <fullName evidence="6">Spaetzle domain-containing protein</fullName>
    </recommendedName>
</protein>
<feature type="region of interest" description="Disordered" evidence="4">
    <location>
        <begin position="23"/>
        <end position="52"/>
    </location>
</feature>
<comment type="caution">
    <text evidence="7">The sequence shown here is derived from an EMBL/GenBank/DDBJ whole genome shotgun (WGS) entry which is preliminary data.</text>
</comment>
<organism evidence="7 8">
    <name type="scientific">Plutella xylostella</name>
    <name type="common">Diamondback moth</name>
    <name type="synonym">Plutella maculipennis</name>
    <dbReference type="NCBI Taxonomy" id="51655"/>
    <lineage>
        <taxon>Eukaryota</taxon>
        <taxon>Metazoa</taxon>
        <taxon>Ecdysozoa</taxon>
        <taxon>Arthropoda</taxon>
        <taxon>Hexapoda</taxon>
        <taxon>Insecta</taxon>
        <taxon>Pterygota</taxon>
        <taxon>Neoptera</taxon>
        <taxon>Endopterygota</taxon>
        <taxon>Lepidoptera</taxon>
        <taxon>Glossata</taxon>
        <taxon>Ditrysia</taxon>
        <taxon>Yponomeutoidea</taxon>
        <taxon>Plutellidae</taxon>
        <taxon>Plutella</taxon>
    </lineage>
</organism>
<dbReference type="SUPFAM" id="SSF57501">
    <property type="entry name" value="Cystine-knot cytokines"/>
    <property type="match status" value="1"/>
</dbReference>
<feature type="domain" description="Spaetzle" evidence="6">
    <location>
        <begin position="259"/>
        <end position="353"/>
    </location>
</feature>
<sequence length="356" mass="40689">MARWTLLCILWINLIHLSVSNSFESEPAPRDGSTHQERRGRFADDSPPEIQKSERLTERVIERSISLTSSLQKVQDVEKKEGTDPVPEPISTIENESHSILRYAEENLSSRDKILEGLEHSALRSIPFTNLRRIQEKERRRLQTRMEDPIARVENGSYKIVNYKPIVANRRGQVTLSSSHTRDSIAFPSDRTEPLGALEPRVPPACRRLGVCEDVPDYPDELVEKLLKNLGEGRSRFRIDELEPPAIAQRIGSENEEIELCDFDEKVIFPRAASDRDGKWYYIVNQRNYTLQGVRVEVCRNHEGECSKIASFPITYKAMCKQKKALRHLTALDTNGKLIELPFSFPSCCSCVVTEV</sequence>
<evidence type="ECO:0000256" key="2">
    <source>
        <dbReference type="ARBA" id="ARBA00023157"/>
    </source>
</evidence>
<proteinExistence type="predicted"/>
<evidence type="ECO:0000256" key="1">
    <source>
        <dbReference type="ARBA" id="ARBA00022729"/>
    </source>
</evidence>
<dbReference type="InterPro" id="IPR032104">
    <property type="entry name" value="Spaetzle"/>
</dbReference>
<dbReference type="Pfam" id="PF16077">
    <property type="entry name" value="Spaetzle"/>
    <property type="match status" value="1"/>
</dbReference>
<dbReference type="PANTHER" id="PTHR23199">
    <property type="entry name" value="NEUROTROPHIN 1-RELATED"/>
    <property type="match status" value="1"/>
</dbReference>
<dbReference type="Gene3D" id="2.10.90.10">
    <property type="entry name" value="Cystine-knot cytokines"/>
    <property type="match status" value="1"/>
</dbReference>
<evidence type="ECO:0000313" key="7">
    <source>
        <dbReference type="EMBL" id="KAG7307818.1"/>
    </source>
</evidence>
<evidence type="ECO:0000256" key="5">
    <source>
        <dbReference type="SAM" id="SignalP"/>
    </source>
</evidence>
<evidence type="ECO:0000256" key="3">
    <source>
        <dbReference type="ARBA" id="ARBA00023180"/>
    </source>
</evidence>
<feature type="compositionally biased region" description="Basic and acidic residues" evidence="4">
    <location>
        <begin position="27"/>
        <end position="44"/>
    </location>
</feature>
<evidence type="ECO:0000313" key="8">
    <source>
        <dbReference type="Proteomes" id="UP000823941"/>
    </source>
</evidence>
<dbReference type="InterPro" id="IPR052444">
    <property type="entry name" value="Spz/Toll_ligand-like"/>
</dbReference>
<dbReference type="Proteomes" id="UP000823941">
    <property type="component" value="Chromosome 9"/>
</dbReference>
<keyword evidence="8" id="KW-1185">Reference proteome</keyword>